<name>A0A445AKS8_ARAHY</name>
<protein>
    <submittedName>
        <fullName evidence="2">Uncharacterized protein</fullName>
    </submittedName>
</protein>
<accession>A0A445AKS8</accession>
<sequence>MTVQSCQNQKRGLMSLQHELWKRFVVDLLAETCNCRFWGLCEMPSPHACCAIFDKGDNLENCCSNFYNPTTYLATYGKLVFPINRKNMWPKMDCDTIIPPIFRVKARRPRMVRIREPNENQTKFRRMEPDATATNRGDAAGLNGAAAVADDGATVDIAAAANTRSGVNICRFEKRRQIGIGRDREKGRGRSRGRNTVVSSQPLPTTPVATSSQSLPITAAAASTQPPPIVATSDSQTPTLQPLLPVVAADSQQPSRASSQTLPKIKVLGVRKSG</sequence>
<evidence type="ECO:0000256" key="1">
    <source>
        <dbReference type="SAM" id="MobiDB-lite"/>
    </source>
</evidence>
<reference evidence="2 3" key="1">
    <citation type="submission" date="2019-01" db="EMBL/GenBank/DDBJ databases">
        <title>Sequencing of cultivated peanut Arachis hypogaea provides insights into genome evolution and oil improvement.</title>
        <authorList>
            <person name="Chen X."/>
        </authorList>
    </citation>
    <scope>NUCLEOTIDE SEQUENCE [LARGE SCALE GENOMIC DNA]</scope>
    <source>
        <strain evidence="3">cv. Fuhuasheng</strain>
        <tissue evidence="2">Leaves</tissue>
    </source>
</reference>
<feature type="region of interest" description="Disordered" evidence="1">
    <location>
        <begin position="180"/>
        <end position="274"/>
    </location>
</feature>
<dbReference type="AlphaFoldDB" id="A0A445AKS8"/>
<organism evidence="2 3">
    <name type="scientific">Arachis hypogaea</name>
    <name type="common">Peanut</name>
    <dbReference type="NCBI Taxonomy" id="3818"/>
    <lineage>
        <taxon>Eukaryota</taxon>
        <taxon>Viridiplantae</taxon>
        <taxon>Streptophyta</taxon>
        <taxon>Embryophyta</taxon>
        <taxon>Tracheophyta</taxon>
        <taxon>Spermatophyta</taxon>
        <taxon>Magnoliopsida</taxon>
        <taxon>eudicotyledons</taxon>
        <taxon>Gunneridae</taxon>
        <taxon>Pentapetalae</taxon>
        <taxon>rosids</taxon>
        <taxon>fabids</taxon>
        <taxon>Fabales</taxon>
        <taxon>Fabaceae</taxon>
        <taxon>Papilionoideae</taxon>
        <taxon>50 kb inversion clade</taxon>
        <taxon>dalbergioids sensu lato</taxon>
        <taxon>Dalbergieae</taxon>
        <taxon>Pterocarpus clade</taxon>
        <taxon>Arachis</taxon>
    </lineage>
</organism>
<dbReference type="Proteomes" id="UP000289738">
    <property type="component" value="Chromosome B02"/>
</dbReference>
<keyword evidence="3" id="KW-1185">Reference proteome</keyword>
<proteinExistence type="predicted"/>
<feature type="compositionally biased region" description="Polar residues" evidence="1">
    <location>
        <begin position="250"/>
        <end position="262"/>
    </location>
</feature>
<comment type="caution">
    <text evidence="2">The sequence shown here is derived from an EMBL/GenBank/DDBJ whole genome shotgun (WGS) entry which is preliminary data.</text>
</comment>
<dbReference type="EMBL" id="SDMP01000012">
    <property type="protein sequence ID" value="RYR27059.1"/>
    <property type="molecule type" value="Genomic_DNA"/>
</dbReference>
<gene>
    <name evidence="2" type="ORF">Ahy_B02g061387</name>
</gene>
<feature type="compositionally biased region" description="Polar residues" evidence="1">
    <location>
        <begin position="194"/>
        <end position="224"/>
    </location>
</feature>
<evidence type="ECO:0000313" key="2">
    <source>
        <dbReference type="EMBL" id="RYR27059.1"/>
    </source>
</evidence>
<evidence type="ECO:0000313" key="3">
    <source>
        <dbReference type="Proteomes" id="UP000289738"/>
    </source>
</evidence>